<organism evidence="1 2">
    <name type="scientific">Linnemannia elongata AG-77</name>
    <dbReference type="NCBI Taxonomy" id="1314771"/>
    <lineage>
        <taxon>Eukaryota</taxon>
        <taxon>Fungi</taxon>
        <taxon>Fungi incertae sedis</taxon>
        <taxon>Mucoromycota</taxon>
        <taxon>Mortierellomycotina</taxon>
        <taxon>Mortierellomycetes</taxon>
        <taxon>Mortierellales</taxon>
        <taxon>Mortierellaceae</taxon>
        <taxon>Linnemannia</taxon>
    </lineage>
</organism>
<dbReference type="OrthoDB" id="2441607at2759"/>
<name>A0A197JFB0_9FUNG</name>
<dbReference type="InterPro" id="IPR032675">
    <property type="entry name" value="LRR_dom_sf"/>
</dbReference>
<reference evidence="1 2" key="1">
    <citation type="submission" date="2016-05" db="EMBL/GenBank/DDBJ databases">
        <title>Genome sequencing reveals origins of a unique bacterial endosymbiosis in the earliest lineages of terrestrial Fungi.</title>
        <authorList>
            <consortium name="DOE Joint Genome Institute"/>
            <person name="Uehling J."/>
            <person name="Gryganskyi A."/>
            <person name="Hameed K."/>
            <person name="Tschaplinski T."/>
            <person name="Misztal P."/>
            <person name="Wu S."/>
            <person name="Desiro A."/>
            <person name="Vande Pol N."/>
            <person name="Du Z.-Y."/>
            <person name="Zienkiewicz A."/>
            <person name="Zienkiewicz K."/>
            <person name="Morin E."/>
            <person name="Tisserant E."/>
            <person name="Splivallo R."/>
            <person name="Hainaut M."/>
            <person name="Henrissat B."/>
            <person name="Ohm R."/>
            <person name="Kuo A."/>
            <person name="Yan J."/>
            <person name="Lipzen A."/>
            <person name="Nolan M."/>
            <person name="Labutti K."/>
            <person name="Barry K."/>
            <person name="Goldstein A."/>
            <person name="Labbe J."/>
            <person name="Schadt C."/>
            <person name="Tuskan G."/>
            <person name="Grigoriev I."/>
            <person name="Martin F."/>
            <person name="Vilgalys R."/>
            <person name="Bonito G."/>
        </authorList>
    </citation>
    <scope>NUCLEOTIDE SEQUENCE [LARGE SCALE GENOMIC DNA]</scope>
    <source>
        <strain evidence="1 2">AG-77</strain>
    </source>
</reference>
<evidence type="ECO:0000313" key="2">
    <source>
        <dbReference type="Proteomes" id="UP000078512"/>
    </source>
</evidence>
<dbReference type="Proteomes" id="UP000078512">
    <property type="component" value="Unassembled WGS sequence"/>
</dbReference>
<evidence type="ECO:0000313" key="1">
    <source>
        <dbReference type="EMBL" id="OAQ23815.1"/>
    </source>
</evidence>
<dbReference type="Gene3D" id="3.80.10.10">
    <property type="entry name" value="Ribonuclease Inhibitor"/>
    <property type="match status" value="1"/>
</dbReference>
<proteinExistence type="predicted"/>
<dbReference type="AlphaFoldDB" id="A0A197JFB0"/>
<dbReference type="EMBL" id="KV442108">
    <property type="protein sequence ID" value="OAQ23815.1"/>
    <property type="molecule type" value="Genomic_DNA"/>
</dbReference>
<keyword evidence="2" id="KW-1185">Reference proteome</keyword>
<sequence>MLPAASQFFASLELETLLATHLHHKALSRLTRTSRYMRVRFAPHLYRELIIGYRPGRSNPLTSPVATMALSKNADHVRELAIDVLSLVYYMNGLVVFNDLQARSTGRSISQPRWVALPDPRSCLVLPILPITLLTKLTIHIWYDATTGTCPYFLPSVANPKATLTQVSWMLLLNSNLQELEISGLIFKDELDGSVFCYVISRLAALRKLELMAYFWEGHQQKPISLCTAIVLFCPLRLQELKLTIFPRDFLQDQDLLKEYREVHPGFLHSWEQREGMEDVPFELPSDRPLAQLELLHLQMVQHGISELDFWAIAEWCPNIRILHMPVLYGVKDVVSFAEYMSSSFQHLTCLVHRAESELTISSELLFRMMSNLRRRLKQVEIIGQSVFMVFMVQDLNVGALFSRYTLTLKELVLGNCRNVDSNAVKVVLEECEALESLRVFWKGERGELCVELQDAIEFPWVCTGLIELVLTIGIPDTPLHHHEGSDPYYDRAAPVVLSEAERHQFGSVRALSKFYRRNSFPGLLSLGDVASGRPGYLHQLAGLKKLRKLEGSVSADTAETWVTMGKAEAVWMKVNWCELEFAALFRSRDRMRKPFRWLEEQRKAEQARLVKSISSARGASLPSLSLIMA</sequence>
<accession>A0A197JFB0</accession>
<gene>
    <name evidence="1" type="ORF">K457DRAFT_24712</name>
</gene>
<protein>
    <submittedName>
        <fullName evidence="1">Uncharacterized protein</fullName>
    </submittedName>
</protein>
<dbReference type="SUPFAM" id="SSF52047">
    <property type="entry name" value="RNI-like"/>
    <property type="match status" value="1"/>
</dbReference>